<evidence type="ECO:0000256" key="1">
    <source>
        <dbReference type="ARBA" id="ARBA00004496"/>
    </source>
</evidence>
<evidence type="ECO:0000256" key="5">
    <source>
        <dbReference type="ARBA" id="ARBA00023277"/>
    </source>
</evidence>
<evidence type="ECO:0000256" key="6">
    <source>
        <dbReference type="ARBA" id="ARBA00031828"/>
    </source>
</evidence>
<proteinExistence type="inferred from homology"/>
<keyword evidence="3" id="KW-0479">Metal-binding</keyword>
<dbReference type="CDD" id="cd07503">
    <property type="entry name" value="HAD_HisB-N"/>
    <property type="match status" value="1"/>
</dbReference>
<dbReference type="PANTHER" id="PTHR42891:SF1">
    <property type="entry name" value="D-GLYCERO-BETA-D-MANNO-HEPTOSE-1,7-BISPHOSPHATE 7-PHOSPHATASE"/>
    <property type="match status" value="1"/>
</dbReference>
<dbReference type="EC" id="3.1.3.-" evidence="7"/>
<organism evidence="8 9">
    <name type="scientific">Thiorhodovibrio winogradskyi</name>
    <dbReference type="NCBI Taxonomy" id="77007"/>
    <lineage>
        <taxon>Bacteria</taxon>
        <taxon>Pseudomonadati</taxon>
        <taxon>Pseudomonadota</taxon>
        <taxon>Gammaproteobacteria</taxon>
        <taxon>Chromatiales</taxon>
        <taxon>Chromatiaceae</taxon>
        <taxon>Thiorhodovibrio</taxon>
    </lineage>
</organism>
<keyword evidence="4 7" id="KW-0378">Hydrolase</keyword>
<dbReference type="PANTHER" id="PTHR42891">
    <property type="entry name" value="D-GLYCERO-BETA-D-MANNO-HEPTOSE-1,7-BISPHOSPHATE 7-PHOSPHATASE"/>
    <property type="match status" value="1"/>
</dbReference>
<evidence type="ECO:0000256" key="4">
    <source>
        <dbReference type="ARBA" id="ARBA00022801"/>
    </source>
</evidence>
<dbReference type="GO" id="GO:0016787">
    <property type="term" value="F:hydrolase activity"/>
    <property type="evidence" value="ECO:0007669"/>
    <property type="project" value="UniProtKB-KW"/>
</dbReference>
<dbReference type="InterPro" id="IPR006543">
    <property type="entry name" value="Histidinol-phos"/>
</dbReference>
<evidence type="ECO:0000256" key="7">
    <source>
        <dbReference type="PIRNR" id="PIRNR004682"/>
    </source>
</evidence>
<dbReference type="InterPro" id="IPR036412">
    <property type="entry name" value="HAD-like_sf"/>
</dbReference>
<name>A0ABZ0SF23_9GAMM</name>
<protein>
    <recommendedName>
        <fullName evidence="6 7">D,D-heptose 1,7-bisphosphate phosphatase</fullName>
        <ecNumber evidence="7">3.1.3.-</ecNumber>
    </recommendedName>
</protein>
<dbReference type="SUPFAM" id="SSF56784">
    <property type="entry name" value="HAD-like"/>
    <property type="match status" value="1"/>
</dbReference>
<dbReference type="NCBIfam" id="TIGR01656">
    <property type="entry name" value="Histidinol-ppas"/>
    <property type="match status" value="1"/>
</dbReference>
<keyword evidence="2 7" id="KW-0963">Cytoplasm</keyword>
<reference evidence="8 9" key="1">
    <citation type="journal article" date="2023" name="Microorganisms">
        <title>Thiorhodovibrio frisius and Trv. litoralis spp. nov., Two Novel Members from a Clade of Fastidious Purple Sulfur Bacteria That Exhibit Unique Red-Shifted Light-Harvesting Capabilities.</title>
        <authorList>
            <person name="Methner A."/>
            <person name="Kuzyk S.B."/>
            <person name="Petersen J."/>
            <person name="Bauer S."/>
            <person name="Brinkmann H."/>
            <person name="Sichau K."/>
            <person name="Wanner G."/>
            <person name="Wolf J."/>
            <person name="Neumann-Schaal M."/>
            <person name="Henke P."/>
            <person name="Tank M."/>
            <person name="Sproer C."/>
            <person name="Bunk B."/>
            <person name="Overmann J."/>
        </authorList>
    </citation>
    <scope>NUCLEOTIDE SEQUENCE [LARGE SCALE GENOMIC DNA]</scope>
    <source>
        <strain evidence="8 9">DSM 6702</strain>
    </source>
</reference>
<keyword evidence="9" id="KW-1185">Reference proteome</keyword>
<dbReference type="RefSeq" id="WP_328985403.1">
    <property type="nucleotide sequence ID" value="NZ_CP121472.1"/>
</dbReference>
<comment type="similarity">
    <text evidence="7">Belongs to the gmhB family.</text>
</comment>
<dbReference type="Gene3D" id="3.40.50.1000">
    <property type="entry name" value="HAD superfamily/HAD-like"/>
    <property type="match status" value="1"/>
</dbReference>
<dbReference type="EMBL" id="CP121472">
    <property type="protein sequence ID" value="WPL19655.1"/>
    <property type="molecule type" value="Genomic_DNA"/>
</dbReference>
<evidence type="ECO:0000256" key="3">
    <source>
        <dbReference type="ARBA" id="ARBA00022723"/>
    </source>
</evidence>
<dbReference type="Proteomes" id="UP001432180">
    <property type="component" value="Chromosome"/>
</dbReference>
<gene>
    <name evidence="8" type="ORF">Thiowin_04792</name>
</gene>
<dbReference type="InterPro" id="IPR006549">
    <property type="entry name" value="HAD-SF_hydro_IIIA"/>
</dbReference>
<dbReference type="InterPro" id="IPR023214">
    <property type="entry name" value="HAD_sf"/>
</dbReference>
<sequence>MSVKLVILDRDGVINQDSDAYIKSPDEWQPIPNSPQAIARLNNAGWTVTVATNQSGIGRGLFDHDQLALIHQKMTRELATVGARIEAIAYCPHRPDNGCTCRKPRTGLLESLARRFGVSLAGVPVIGDALRDVQAAMAVGARPLLVSTGKGKRTLATHEVELNHVEQFRDLSAAVDALLKEH</sequence>
<dbReference type="PIRSF" id="PIRSF004682">
    <property type="entry name" value="GmhB"/>
    <property type="match status" value="1"/>
</dbReference>
<dbReference type="InterPro" id="IPR004446">
    <property type="entry name" value="Heptose_bisP_phosphatase"/>
</dbReference>
<evidence type="ECO:0000256" key="2">
    <source>
        <dbReference type="ARBA" id="ARBA00022490"/>
    </source>
</evidence>
<evidence type="ECO:0000313" key="9">
    <source>
        <dbReference type="Proteomes" id="UP001432180"/>
    </source>
</evidence>
<dbReference type="NCBIfam" id="NF006506">
    <property type="entry name" value="PRK08942.1"/>
    <property type="match status" value="1"/>
</dbReference>
<evidence type="ECO:0000313" key="8">
    <source>
        <dbReference type="EMBL" id="WPL19655.1"/>
    </source>
</evidence>
<keyword evidence="5 7" id="KW-0119">Carbohydrate metabolism</keyword>
<dbReference type="Pfam" id="PF13242">
    <property type="entry name" value="Hydrolase_like"/>
    <property type="match status" value="1"/>
</dbReference>
<accession>A0ABZ0SF23</accession>
<dbReference type="NCBIfam" id="TIGR01662">
    <property type="entry name" value="HAD-SF-IIIA"/>
    <property type="match status" value="1"/>
</dbReference>
<comment type="subcellular location">
    <subcellularLocation>
        <location evidence="1 7">Cytoplasm</location>
    </subcellularLocation>
</comment>